<proteinExistence type="predicted"/>
<dbReference type="Gene3D" id="3.40.50.2000">
    <property type="entry name" value="Glycogen Phosphorylase B"/>
    <property type="match status" value="2"/>
</dbReference>
<evidence type="ECO:0008006" key="6">
    <source>
        <dbReference type="Google" id="ProtNLM"/>
    </source>
</evidence>
<dbReference type="InterPro" id="IPR028098">
    <property type="entry name" value="Glyco_trans_4-like_N"/>
</dbReference>
<feature type="domain" description="Glycosyl transferase family 1" evidence="2">
    <location>
        <begin position="187"/>
        <end position="349"/>
    </location>
</feature>
<protein>
    <recommendedName>
        <fullName evidence="6">Glycosyl transferase family 1</fullName>
    </recommendedName>
</protein>
<sequence>MTTVCIDCRYLGARPSGIGEVVRGLIDHLPSMAPDLRFLLLRNPAHSGPLSTSSNVEERAAPQAANGPATMWWLSKVVRMDDVDLFHAPSNIMPAGLGMPCVTTVHDVMWLTHPQWCRTGLRGAVERGFYRHGIGRALRSAAVIATVSKATADAIAAIMPQAAARTTVTLSGVSSRFHPVTPAEQTLKALGINPKRRFVLTVGQYAPYKNHEGVVRAFALAFGDRSDVDLVMVQRMGDGARKLLNIADSLGLNGRVILLSTVPEQALVELYSAALALLHPSLCEGFGNPLAEAMACGCPVVTSDISAMPEVVGGSARLANPYDYQEIAAQLKAVIEAPAETARLREKGLQRAAQLTWRAFAAANLAIYRRVLNGDTTAPKRTTARLERAMDTSSTPFSITAS</sequence>
<dbReference type="Proteomes" id="UP000236327">
    <property type="component" value="Unassembled WGS sequence"/>
</dbReference>
<keyword evidence="1" id="KW-0808">Transferase</keyword>
<keyword evidence="5" id="KW-1185">Reference proteome</keyword>
<dbReference type="GO" id="GO:0016757">
    <property type="term" value="F:glycosyltransferase activity"/>
    <property type="evidence" value="ECO:0007669"/>
    <property type="project" value="InterPro"/>
</dbReference>
<dbReference type="AlphaFoldDB" id="A0A2K2G259"/>
<accession>A0A2K2G259</accession>
<evidence type="ECO:0000256" key="1">
    <source>
        <dbReference type="ARBA" id="ARBA00022679"/>
    </source>
</evidence>
<dbReference type="SUPFAM" id="SSF53756">
    <property type="entry name" value="UDP-Glycosyltransferase/glycogen phosphorylase"/>
    <property type="match status" value="1"/>
</dbReference>
<reference evidence="4 5" key="1">
    <citation type="submission" date="2016-05" db="EMBL/GenBank/DDBJ databases">
        <title>Complete genome sequence of Novosphingobium guangzhouense SA925(T).</title>
        <authorList>
            <person name="Sha S."/>
        </authorList>
    </citation>
    <scope>NUCLEOTIDE SEQUENCE [LARGE SCALE GENOMIC DNA]</scope>
    <source>
        <strain evidence="4 5">SA925</strain>
    </source>
</reference>
<dbReference type="Pfam" id="PF13439">
    <property type="entry name" value="Glyco_transf_4"/>
    <property type="match status" value="1"/>
</dbReference>
<evidence type="ECO:0000259" key="3">
    <source>
        <dbReference type="Pfam" id="PF13439"/>
    </source>
</evidence>
<dbReference type="CDD" id="cd03809">
    <property type="entry name" value="GT4_MtfB-like"/>
    <property type="match status" value="1"/>
</dbReference>
<feature type="domain" description="Glycosyltransferase subfamily 4-like N-terminal" evidence="3">
    <location>
        <begin position="17"/>
        <end position="173"/>
    </location>
</feature>
<organism evidence="4 5">
    <name type="scientific">Novosphingobium guangzhouense</name>
    <dbReference type="NCBI Taxonomy" id="1850347"/>
    <lineage>
        <taxon>Bacteria</taxon>
        <taxon>Pseudomonadati</taxon>
        <taxon>Pseudomonadota</taxon>
        <taxon>Alphaproteobacteria</taxon>
        <taxon>Sphingomonadales</taxon>
        <taxon>Sphingomonadaceae</taxon>
        <taxon>Novosphingobium</taxon>
    </lineage>
</organism>
<dbReference type="PANTHER" id="PTHR46401">
    <property type="entry name" value="GLYCOSYLTRANSFERASE WBBK-RELATED"/>
    <property type="match status" value="1"/>
</dbReference>
<dbReference type="InterPro" id="IPR001296">
    <property type="entry name" value="Glyco_trans_1"/>
</dbReference>
<evidence type="ECO:0000313" key="4">
    <source>
        <dbReference type="EMBL" id="PNU05082.1"/>
    </source>
</evidence>
<dbReference type="Pfam" id="PF00534">
    <property type="entry name" value="Glycos_transf_1"/>
    <property type="match status" value="1"/>
</dbReference>
<name>A0A2K2G259_9SPHN</name>
<dbReference type="PANTHER" id="PTHR46401:SF2">
    <property type="entry name" value="GLYCOSYLTRANSFERASE WBBK-RELATED"/>
    <property type="match status" value="1"/>
</dbReference>
<comment type="caution">
    <text evidence="4">The sequence shown here is derived from an EMBL/GenBank/DDBJ whole genome shotgun (WGS) entry which is preliminary data.</text>
</comment>
<gene>
    <name evidence="4" type="ORF">A8V01_04465</name>
</gene>
<evidence type="ECO:0000313" key="5">
    <source>
        <dbReference type="Proteomes" id="UP000236327"/>
    </source>
</evidence>
<evidence type="ECO:0000259" key="2">
    <source>
        <dbReference type="Pfam" id="PF00534"/>
    </source>
</evidence>
<dbReference type="EMBL" id="LYMM01000029">
    <property type="protein sequence ID" value="PNU05082.1"/>
    <property type="molecule type" value="Genomic_DNA"/>
</dbReference>